<dbReference type="CDD" id="cd07377">
    <property type="entry name" value="WHTH_GntR"/>
    <property type="match status" value="1"/>
</dbReference>
<dbReference type="PANTHER" id="PTHR44846">
    <property type="entry name" value="MANNOSYL-D-GLYCERATE TRANSPORT/METABOLISM SYSTEM REPRESSOR MNGR-RELATED"/>
    <property type="match status" value="1"/>
</dbReference>
<dbReference type="Proteomes" id="UP001256711">
    <property type="component" value="Unassembled WGS sequence"/>
</dbReference>
<dbReference type="Gene3D" id="3.40.1410.10">
    <property type="entry name" value="Chorismate lyase-like"/>
    <property type="match status" value="1"/>
</dbReference>
<keyword evidence="1" id="KW-0678">Repressor</keyword>
<dbReference type="RefSeq" id="WP_161998488.1">
    <property type="nucleotide sequence ID" value="NZ_CATYFE010000009.1"/>
</dbReference>
<dbReference type="Pfam" id="PF07702">
    <property type="entry name" value="UTRA"/>
    <property type="match status" value="1"/>
</dbReference>
<gene>
    <name evidence="6" type="ORF">P7H43_04910</name>
</gene>
<protein>
    <submittedName>
        <fullName evidence="6">GntR family transcriptional regulator</fullName>
    </submittedName>
</protein>
<dbReference type="FunFam" id="3.40.1410.10:FF:000008">
    <property type="entry name" value="Transcriptional regulator, GntR family"/>
    <property type="match status" value="1"/>
</dbReference>
<name>A0AAW8U1K7_9ENTE</name>
<dbReference type="GO" id="GO:0003677">
    <property type="term" value="F:DNA binding"/>
    <property type="evidence" value="ECO:0007669"/>
    <property type="project" value="UniProtKB-KW"/>
</dbReference>
<dbReference type="InterPro" id="IPR036388">
    <property type="entry name" value="WH-like_DNA-bd_sf"/>
</dbReference>
<dbReference type="PANTHER" id="PTHR44846:SF5">
    <property type="entry name" value="HTH-TYPE TRANSCRIPTIONAL REGULATOR GMUR"/>
    <property type="match status" value="1"/>
</dbReference>
<dbReference type="GO" id="GO:0045892">
    <property type="term" value="P:negative regulation of DNA-templated transcription"/>
    <property type="evidence" value="ECO:0007669"/>
    <property type="project" value="TreeGrafter"/>
</dbReference>
<evidence type="ECO:0000313" key="6">
    <source>
        <dbReference type="EMBL" id="MDT2809815.1"/>
    </source>
</evidence>
<dbReference type="SUPFAM" id="SSF64288">
    <property type="entry name" value="Chorismate lyase-like"/>
    <property type="match status" value="1"/>
</dbReference>
<dbReference type="EMBL" id="JARQBJ010000002">
    <property type="protein sequence ID" value="MDT2809815.1"/>
    <property type="molecule type" value="Genomic_DNA"/>
</dbReference>
<dbReference type="InterPro" id="IPR000524">
    <property type="entry name" value="Tscrpt_reg_HTH_GntR"/>
</dbReference>
<keyword evidence="4" id="KW-0804">Transcription</keyword>
<dbReference type="GO" id="GO:0003700">
    <property type="term" value="F:DNA-binding transcription factor activity"/>
    <property type="evidence" value="ECO:0007669"/>
    <property type="project" value="InterPro"/>
</dbReference>
<dbReference type="PRINTS" id="PR00035">
    <property type="entry name" value="HTHGNTR"/>
</dbReference>
<evidence type="ECO:0000256" key="2">
    <source>
        <dbReference type="ARBA" id="ARBA00023015"/>
    </source>
</evidence>
<dbReference type="InterPro" id="IPR011663">
    <property type="entry name" value="UTRA"/>
</dbReference>
<dbReference type="InterPro" id="IPR028978">
    <property type="entry name" value="Chorismate_lyase_/UTRA_dom_sf"/>
</dbReference>
<dbReference type="PROSITE" id="PS50949">
    <property type="entry name" value="HTH_GNTR"/>
    <property type="match status" value="1"/>
</dbReference>
<comment type="caution">
    <text evidence="6">The sequence shown here is derived from an EMBL/GenBank/DDBJ whole genome shotgun (WGS) entry which is preliminary data.</text>
</comment>
<dbReference type="Gene3D" id="1.10.10.10">
    <property type="entry name" value="Winged helix-like DNA-binding domain superfamily/Winged helix DNA-binding domain"/>
    <property type="match status" value="1"/>
</dbReference>
<dbReference type="AlphaFoldDB" id="A0AAW8U1K7"/>
<sequence length="242" mass="28008">MLKYVEIADVIRERIENQTYPTGSFLPNQVDLVTEFQVSRMTIKKAINILIMEGLVLSKRGSGTKVLDHSFWGKETSPMDQYQGLTYQMKQRGRTITSQIIRFEVILPEKRVQKMLKLADGAKVYEIIRLRLLDEQPYVLEHSFMPLSLVPNLKEEHLLASIYDYLLDELGLRFAGMSRTIQADKSHELDQTYLDCGVHDPILEVEQVVYLENGVPVDYSTSHNRYDTRGYSMLDLKNMNLD</sequence>
<dbReference type="InterPro" id="IPR050679">
    <property type="entry name" value="Bact_HTH_transcr_reg"/>
</dbReference>
<dbReference type="InterPro" id="IPR036390">
    <property type="entry name" value="WH_DNA-bd_sf"/>
</dbReference>
<evidence type="ECO:0000256" key="1">
    <source>
        <dbReference type="ARBA" id="ARBA00022491"/>
    </source>
</evidence>
<evidence type="ECO:0000256" key="4">
    <source>
        <dbReference type="ARBA" id="ARBA00023163"/>
    </source>
</evidence>
<evidence type="ECO:0000256" key="3">
    <source>
        <dbReference type="ARBA" id="ARBA00023125"/>
    </source>
</evidence>
<evidence type="ECO:0000313" key="7">
    <source>
        <dbReference type="Proteomes" id="UP001256711"/>
    </source>
</evidence>
<proteinExistence type="predicted"/>
<dbReference type="SUPFAM" id="SSF46785">
    <property type="entry name" value="Winged helix' DNA-binding domain"/>
    <property type="match status" value="1"/>
</dbReference>
<dbReference type="SMART" id="SM00345">
    <property type="entry name" value="HTH_GNTR"/>
    <property type="match status" value="1"/>
</dbReference>
<organism evidence="6 7">
    <name type="scientific">Enterococcus asini</name>
    <dbReference type="NCBI Taxonomy" id="57732"/>
    <lineage>
        <taxon>Bacteria</taxon>
        <taxon>Bacillati</taxon>
        <taxon>Bacillota</taxon>
        <taxon>Bacilli</taxon>
        <taxon>Lactobacillales</taxon>
        <taxon>Enterococcaceae</taxon>
        <taxon>Enterococcus</taxon>
    </lineage>
</organism>
<reference evidence="6" key="1">
    <citation type="submission" date="2023-03" db="EMBL/GenBank/DDBJ databases">
        <authorList>
            <person name="Shen W."/>
            <person name="Cai J."/>
        </authorList>
    </citation>
    <scope>NUCLEOTIDE SEQUENCE</scope>
    <source>
        <strain evidence="6">B226-2</strain>
    </source>
</reference>
<keyword evidence="2" id="KW-0805">Transcription regulation</keyword>
<accession>A0AAW8U1K7</accession>
<dbReference type="SMART" id="SM00866">
    <property type="entry name" value="UTRA"/>
    <property type="match status" value="1"/>
</dbReference>
<feature type="domain" description="HTH gntR-type" evidence="5">
    <location>
        <begin position="1"/>
        <end position="69"/>
    </location>
</feature>
<keyword evidence="3" id="KW-0238">DNA-binding</keyword>
<evidence type="ECO:0000259" key="5">
    <source>
        <dbReference type="PROSITE" id="PS50949"/>
    </source>
</evidence>
<dbReference type="Pfam" id="PF00392">
    <property type="entry name" value="GntR"/>
    <property type="match status" value="1"/>
</dbReference>